<keyword evidence="11" id="KW-1185">Reference proteome</keyword>
<dbReference type="PIRSF" id="PIRSF000876">
    <property type="entry name" value="RR_chemtxs_CheB"/>
    <property type="match status" value="1"/>
</dbReference>
<dbReference type="EC" id="3.1.1.61" evidence="4"/>
<dbReference type="CDD" id="cd16432">
    <property type="entry name" value="CheB_Rec"/>
    <property type="match status" value="1"/>
</dbReference>
<evidence type="ECO:0000313" key="10">
    <source>
        <dbReference type="EMBL" id="KZE15299.1"/>
    </source>
</evidence>
<feature type="active site" evidence="6">
    <location>
        <position position="186"/>
    </location>
</feature>
<dbReference type="Gene3D" id="3.40.50.2300">
    <property type="match status" value="1"/>
</dbReference>
<dbReference type="SUPFAM" id="SSF52172">
    <property type="entry name" value="CheY-like"/>
    <property type="match status" value="1"/>
</dbReference>
<evidence type="ECO:0000259" key="9">
    <source>
        <dbReference type="PROSITE" id="PS50122"/>
    </source>
</evidence>
<accession>A0ABR5YCA5</accession>
<feature type="modified residue" description="4-aspartylphosphate" evidence="7">
    <location>
        <position position="50"/>
    </location>
</feature>
<dbReference type="PROSITE" id="PS50110">
    <property type="entry name" value="RESPONSE_REGULATORY"/>
    <property type="match status" value="1"/>
</dbReference>
<evidence type="ECO:0000256" key="4">
    <source>
        <dbReference type="ARBA" id="ARBA00039140"/>
    </source>
</evidence>
<feature type="active site" evidence="6">
    <location>
        <position position="279"/>
    </location>
</feature>
<dbReference type="CDD" id="cd17541">
    <property type="entry name" value="REC_CheB-like"/>
    <property type="match status" value="1"/>
</dbReference>
<dbReference type="InterPro" id="IPR011006">
    <property type="entry name" value="CheY-like_superfamily"/>
</dbReference>
<feature type="active site" evidence="6">
    <location>
        <position position="159"/>
    </location>
</feature>
<keyword evidence="2 6" id="KW-0145">Chemotaxis</keyword>
<dbReference type="InterPro" id="IPR001789">
    <property type="entry name" value="Sig_transdc_resp-reg_receiver"/>
</dbReference>
<comment type="catalytic activity">
    <reaction evidence="5">
        <text>[protein]-L-glutamate 5-O-methyl ester + H2O = L-glutamyl-[protein] + methanol + H(+)</text>
        <dbReference type="Rhea" id="RHEA:23236"/>
        <dbReference type="Rhea" id="RHEA-COMP:10208"/>
        <dbReference type="Rhea" id="RHEA-COMP:10311"/>
        <dbReference type="ChEBI" id="CHEBI:15377"/>
        <dbReference type="ChEBI" id="CHEBI:15378"/>
        <dbReference type="ChEBI" id="CHEBI:17790"/>
        <dbReference type="ChEBI" id="CHEBI:29973"/>
        <dbReference type="ChEBI" id="CHEBI:82795"/>
        <dbReference type="EC" id="3.1.1.61"/>
    </reaction>
</comment>
<keyword evidence="3 6" id="KW-0378">Hydrolase</keyword>
<name>A0ABR5YCA5_9SPHN</name>
<dbReference type="InterPro" id="IPR035909">
    <property type="entry name" value="CheB_C"/>
</dbReference>
<keyword evidence="1" id="KW-0963">Cytoplasm</keyword>
<dbReference type="Pfam" id="PF01339">
    <property type="entry name" value="CheB_methylest"/>
    <property type="match status" value="1"/>
</dbReference>
<comment type="caution">
    <text evidence="10">The sequence shown here is derived from an EMBL/GenBank/DDBJ whole genome shotgun (WGS) entry which is preliminary data.</text>
</comment>
<reference evidence="11" key="1">
    <citation type="submission" date="2016-01" db="EMBL/GenBank/DDBJ databases">
        <title>Draft genome of Chromobacterium sp. F49.</title>
        <authorList>
            <person name="Hong K.W."/>
        </authorList>
    </citation>
    <scope>NUCLEOTIDE SEQUENCE [LARGE SCALE GENOMIC DNA]</scope>
    <source>
        <strain evidence="11">CN3</strain>
    </source>
</reference>
<protein>
    <recommendedName>
        <fullName evidence="4">protein-glutamate methylesterase</fullName>
        <ecNumber evidence="4">3.1.1.61</ecNumber>
    </recommendedName>
</protein>
<evidence type="ECO:0000256" key="6">
    <source>
        <dbReference type="PROSITE-ProRule" id="PRU00050"/>
    </source>
</evidence>
<dbReference type="PANTHER" id="PTHR42872">
    <property type="entry name" value="PROTEIN-GLUTAMATE METHYLESTERASE/PROTEIN-GLUTAMINE GLUTAMINASE"/>
    <property type="match status" value="1"/>
</dbReference>
<dbReference type="EMBL" id="LQQO01000012">
    <property type="protein sequence ID" value="KZE15299.1"/>
    <property type="molecule type" value="Genomic_DNA"/>
</dbReference>
<dbReference type="PROSITE" id="PS50122">
    <property type="entry name" value="CHEB"/>
    <property type="match status" value="1"/>
</dbReference>
<gene>
    <name evidence="10" type="ORF">AVT10_02855</name>
</gene>
<feature type="domain" description="Response regulatory" evidence="8">
    <location>
        <begin position="1"/>
        <end position="117"/>
    </location>
</feature>
<dbReference type="InterPro" id="IPR008248">
    <property type="entry name" value="CheB-like"/>
</dbReference>
<dbReference type="SUPFAM" id="SSF52738">
    <property type="entry name" value="Methylesterase CheB, C-terminal domain"/>
    <property type="match status" value="1"/>
</dbReference>
<proteinExistence type="predicted"/>
<dbReference type="SMART" id="SM00448">
    <property type="entry name" value="REC"/>
    <property type="match status" value="1"/>
</dbReference>
<organism evidence="10 11">
    <name type="scientific">Sphingomonas hankookensis</name>
    <dbReference type="NCBI Taxonomy" id="563996"/>
    <lineage>
        <taxon>Bacteria</taxon>
        <taxon>Pseudomonadati</taxon>
        <taxon>Pseudomonadota</taxon>
        <taxon>Alphaproteobacteria</taxon>
        <taxon>Sphingomonadales</taxon>
        <taxon>Sphingomonadaceae</taxon>
        <taxon>Sphingomonas</taxon>
    </lineage>
</organism>
<evidence type="ECO:0000256" key="2">
    <source>
        <dbReference type="ARBA" id="ARBA00022500"/>
    </source>
</evidence>
<evidence type="ECO:0000256" key="1">
    <source>
        <dbReference type="ARBA" id="ARBA00022490"/>
    </source>
</evidence>
<evidence type="ECO:0000256" key="7">
    <source>
        <dbReference type="PROSITE-ProRule" id="PRU00169"/>
    </source>
</evidence>
<dbReference type="PANTHER" id="PTHR42872:SF6">
    <property type="entry name" value="PROTEIN-GLUTAMATE METHYLESTERASE_PROTEIN-GLUTAMINE GLUTAMINASE"/>
    <property type="match status" value="1"/>
</dbReference>
<evidence type="ECO:0000256" key="3">
    <source>
        <dbReference type="ARBA" id="ARBA00022801"/>
    </source>
</evidence>
<evidence type="ECO:0000256" key="5">
    <source>
        <dbReference type="ARBA" id="ARBA00048267"/>
    </source>
</evidence>
<feature type="domain" description="CheB-type methylesterase" evidence="9">
    <location>
        <begin position="157"/>
        <end position="323"/>
    </location>
</feature>
<dbReference type="InterPro" id="IPR000673">
    <property type="entry name" value="Sig_transdc_resp-reg_Me-estase"/>
</dbReference>
<evidence type="ECO:0000259" key="8">
    <source>
        <dbReference type="PROSITE" id="PS50110"/>
    </source>
</evidence>
<keyword evidence="7" id="KW-0597">Phosphoprotein</keyword>
<dbReference type="Gene3D" id="3.40.50.180">
    <property type="entry name" value="Methylesterase CheB, C-terminal domain"/>
    <property type="match status" value="1"/>
</dbReference>
<evidence type="ECO:0000313" key="11">
    <source>
        <dbReference type="Proteomes" id="UP000076609"/>
    </source>
</evidence>
<sequence>MIVEDSTVVRTLLTHIVGSDPRLTVAASFATAEEAIEALPVLRPDVISMDIRLPGIDGLEATRQIMASHPTPIVVISASMDGGAMGDSMDALRAGALSVVEKPVGLGDAAYAQVAHEIRTQLAIMSEVAVVRRRMPAAPKIPVQPVRQRAPSALLFAASTGGPPALARLLGALPADLPLPVLLVQHMGASFMAGFASWLDSVVPQRVELARNGEMPTPGTVHVAPGDAHLTLARGGTIRLATDGPVGGQRPSATRLIESAAVALDGAALAVVLTGMGEDGAAGVRALLAAGGQAVAEDASTSIVYGMPAAAHRAGALSLPLDLIAPHVRRIVERAR</sequence>
<dbReference type="Pfam" id="PF00072">
    <property type="entry name" value="Response_reg"/>
    <property type="match status" value="1"/>
</dbReference>
<dbReference type="Proteomes" id="UP000076609">
    <property type="component" value="Unassembled WGS sequence"/>
</dbReference>